<evidence type="ECO:0000313" key="1">
    <source>
        <dbReference type="EMBL" id="GAB94633.1"/>
    </source>
</evidence>
<name>K6VEK8_9MICO</name>
<dbReference type="eggNOG" id="COG1199">
    <property type="taxonomic scope" value="Bacteria"/>
</dbReference>
<proteinExistence type="predicted"/>
<dbReference type="EMBL" id="BAHD01000007">
    <property type="protein sequence ID" value="GAB94633.1"/>
    <property type="molecule type" value="Genomic_DNA"/>
</dbReference>
<organism evidence="1 2">
    <name type="scientific">Kineosphaera limosa NBRC 100340</name>
    <dbReference type="NCBI Taxonomy" id="1184609"/>
    <lineage>
        <taxon>Bacteria</taxon>
        <taxon>Bacillati</taxon>
        <taxon>Actinomycetota</taxon>
        <taxon>Actinomycetes</taxon>
        <taxon>Micrococcales</taxon>
        <taxon>Dermatophilaceae</taxon>
        <taxon>Kineosphaera</taxon>
    </lineage>
</organism>
<protein>
    <submittedName>
        <fullName evidence="1">Uncharacterized protein</fullName>
    </submittedName>
</protein>
<gene>
    <name evidence="1" type="ORF">KILIM_007_00720</name>
</gene>
<accession>K6VEK8</accession>
<dbReference type="AlphaFoldDB" id="K6VEK8"/>
<sequence length="104" mass="11698">MYKKDAEQLSNAMDWFRQQYPNSEATPLLIHPEERFDSHAAIPTGCRVVTTKRLARLRESVSAFATGLVANDAFRDPARVTSLLNDHGLSAANFVRRFSVPGRH</sequence>
<evidence type="ECO:0000313" key="2">
    <source>
        <dbReference type="Proteomes" id="UP000008366"/>
    </source>
</evidence>
<keyword evidence="2" id="KW-1185">Reference proteome</keyword>
<dbReference type="Proteomes" id="UP000008366">
    <property type="component" value="Unassembled WGS sequence"/>
</dbReference>
<dbReference type="STRING" id="1184609.KILIM_007_00720"/>
<reference evidence="1 2" key="1">
    <citation type="submission" date="2012-08" db="EMBL/GenBank/DDBJ databases">
        <title>Whole genome shotgun sequence of Kineosphaera limosa NBRC 100340.</title>
        <authorList>
            <person name="Yoshida I."/>
            <person name="Isaki S."/>
            <person name="Hosoyama A."/>
            <person name="Tsuchikane K."/>
            <person name="Katsumata H."/>
            <person name="Ando Y."/>
            <person name="Ohji S."/>
            <person name="Hamada M."/>
            <person name="Tamura T."/>
            <person name="Yamazoe A."/>
            <person name="Yamazaki S."/>
            <person name="Fujita N."/>
        </authorList>
    </citation>
    <scope>NUCLEOTIDE SEQUENCE [LARGE SCALE GENOMIC DNA]</scope>
    <source>
        <strain evidence="1 2">NBRC 100340</strain>
    </source>
</reference>
<comment type="caution">
    <text evidence="1">The sequence shown here is derived from an EMBL/GenBank/DDBJ whole genome shotgun (WGS) entry which is preliminary data.</text>
</comment>
<dbReference type="RefSeq" id="WP_006591166.1">
    <property type="nucleotide sequence ID" value="NZ_BAHD01000007.1"/>
</dbReference>